<evidence type="ECO:0000256" key="1">
    <source>
        <dbReference type="SAM" id="MobiDB-lite"/>
    </source>
</evidence>
<proteinExistence type="predicted"/>
<dbReference type="Proteomes" id="UP000280501">
    <property type="component" value="Unassembled WGS sequence"/>
</dbReference>
<sequence length="265" mass="28725">MDENLPSAHDPESEPSDAVVSDAESLLDAYLANAFALPADVAAVYDDGSEEFDEDADGDEGGNFLTSTPADGAARERGTGASSDAEPLGEVPLQPMNLRALTSTEAEIYWRVLDDWVTWLRHEYGLGVTHIPPLWHRHAALRWELSALHTAWLASYHPEASALAPAAWHRELAESLRRLHDWVGQSGTTLTQDRPTGVTLWPGEPGFGAAETWQNAAEPTSITDRAADFEAWLADDIAARRAVEARVRASLPTLGGRPLSGRGRS</sequence>
<accession>A0A3N4YL48</accession>
<dbReference type="AlphaFoldDB" id="A0A3N4YL48"/>
<feature type="region of interest" description="Disordered" evidence="1">
    <location>
        <begin position="1"/>
        <end position="21"/>
    </location>
</feature>
<protein>
    <recommendedName>
        <fullName evidence="4">DUF4913 domain-containing protein</fullName>
    </recommendedName>
</protein>
<evidence type="ECO:0000313" key="2">
    <source>
        <dbReference type="EMBL" id="RPF21433.1"/>
    </source>
</evidence>
<feature type="compositionally biased region" description="Acidic residues" evidence="1">
    <location>
        <begin position="48"/>
        <end position="60"/>
    </location>
</feature>
<evidence type="ECO:0008006" key="4">
    <source>
        <dbReference type="Google" id="ProtNLM"/>
    </source>
</evidence>
<reference evidence="2 3" key="1">
    <citation type="submission" date="2018-11" db="EMBL/GenBank/DDBJ databases">
        <title>Sequencing the genomes of 1000 actinobacteria strains.</title>
        <authorList>
            <person name="Klenk H.-P."/>
        </authorList>
    </citation>
    <scope>NUCLEOTIDE SEQUENCE [LARGE SCALE GENOMIC DNA]</scope>
    <source>
        <strain evidence="2 3">DSM 15700</strain>
    </source>
</reference>
<dbReference type="EMBL" id="RKQZ01000001">
    <property type="protein sequence ID" value="RPF21433.1"/>
    <property type="molecule type" value="Genomic_DNA"/>
</dbReference>
<organism evidence="2 3">
    <name type="scientific">Myceligenerans xiligouense</name>
    <dbReference type="NCBI Taxonomy" id="253184"/>
    <lineage>
        <taxon>Bacteria</taxon>
        <taxon>Bacillati</taxon>
        <taxon>Actinomycetota</taxon>
        <taxon>Actinomycetes</taxon>
        <taxon>Micrococcales</taxon>
        <taxon>Promicromonosporaceae</taxon>
        <taxon>Myceligenerans</taxon>
    </lineage>
</organism>
<keyword evidence="3" id="KW-1185">Reference proteome</keyword>
<name>A0A3N4YL48_9MICO</name>
<evidence type="ECO:0000313" key="3">
    <source>
        <dbReference type="Proteomes" id="UP000280501"/>
    </source>
</evidence>
<dbReference type="RefSeq" id="WP_123814465.1">
    <property type="nucleotide sequence ID" value="NZ_RKQZ01000001.1"/>
</dbReference>
<comment type="caution">
    <text evidence="2">The sequence shown here is derived from an EMBL/GenBank/DDBJ whole genome shotgun (WGS) entry which is preliminary data.</text>
</comment>
<feature type="region of interest" description="Disordered" evidence="1">
    <location>
        <begin position="48"/>
        <end position="90"/>
    </location>
</feature>
<gene>
    <name evidence="2" type="ORF">EDD34_2060</name>
</gene>
<dbReference type="OrthoDB" id="3535759at2"/>